<evidence type="ECO:0000256" key="8">
    <source>
        <dbReference type="SAM" id="SignalP"/>
    </source>
</evidence>
<dbReference type="GO" id="GO:0042302">
    <property type="term" value="F:structural constituent of cuticle"/>
    <property type="evidence" value="ECO:0007669"/>
    <property type="project" value="UniProtKB-KW"/>
</dbReference>
<sequence length="263" mass="29326">MFLAVILHTMFLFLTAQSIPIDNGVEGEPEIECGSTAITVNFNTRNNFEGYVYVKPHFLTKVDHAYRVSCFYMETIEDVSSRLDVSELTTASVTGAVQMPVCRYDILDGGVHGNPVPYGKIGQQVYHRWSCTTQSINTFCMLVHSCSVDDGKGDRVNILDANGCAIDRYVLNNIEYPDDLLAGQEAHVYKYADRSSLFYECQISIQVKEKGECRRPVCPDLLNSSPSRVFSKFQQATGSVHSGGPRTFTTSRPLFEPAYAQSK</sequence>
<accession>A0AAN8EUC9</accession>
<evidence type="ECO:0000313" key="11">
    <source>
        <dbReference type="Proteomes" id="UP001331761"/>
    </source>
</evidence>
<evidence type="ECO:0000256" key="2">
    <source>
        <dbReference type="ARBA" id="ARBA00022460"/>
    </source>
</evidence>
<comment type="subcellular location">
    <subcellularLocation>
        <location evidence="1">Cell membrane</location>
        <topology evidence="1">Single-pass type I membrane protein</topology>
    </subcellularLocation>
</comment>
<dbReference type="Pfam" id="PF25301">
    <property type="entry name" value="CUT_C"/>
    <property type="match status" value="1"/>
</dbReference>
<dbReference type="SMART" id="SM00241">
    <property type="entry name" value="ZP"/>
    <property type="match status" value="1"/>
</dbReference>
<evidence type="ECO:0000313" key="10">
    <source>
        <dbReference type="EMBL" id="KAK5966217.1"/>
    </source>
</evidence>
<protein>
    <submittedName>
        <fullName evidence="10">ZP domain-containing protein</fullName>
    </submittedName>
</protein>
<dbReference type="InterPro" id="IPR056953">
    <property type="entry name" value="CUT_N"/>
</dbReference>
<dbReference type="InterPro" id="IPR051962">
    <property type="entry name" value="Cuticlin"/>
</dbReference>
<feature type="signal peptide" evidence="8">
    <location>
        <begin position="1"/>
        <end position="18"/>
    </location>
</feature>
<keyword evidence="6" id="KW-1133">Transmembrane helix</keyword>
<reference evidence="10 11" key="1">
    <citation type="submission" date="2019-10" db="EMBL/GenBank/DDBJ databases">
        <title>Assembly and Annotation for the nematode Trichostrongylus colubriformis.</title>
        <authorList>
            <person name="Martin J."/>
        </authorList>
    </citation>
    <scope>NUCLEOTIDE SEQUENCE [LARGE SCALE GENOMIC DNA]</scope>
    <source>
        <strain evidence="10">G859</strain>
        <tissue evidence="10">Whole worm</tissue>
    </source>
</reference>
<dbReference type="Proteomes" id="UP001331761">
    <property type="component" value="Unassembled WGS sequence"/>
</dbReference>
<organism evidence="10 11">
    <name type="scientific">Trichostrongylus colubriformis</name>
    <name type="common">Black scour worm</name>
    <dbReference type="NCBI Taxonomy" id="6319"/>
    <lineage>
        <taxon>Eukaryota</taxon>
        <taxon>Metazoa</taxon>
        <taxon>Ecdysozoa</taxon>
        <taxon>Nematoda</taxon>
        <taxon>Chromadorea</taxon>
        <taxon>Rhabditida</taxon>
        <taxon>Rhabditina</taxon>
        <taxon>Rhabditomorpha</taxon>
        <taxon>Strongyloidea</taxon>
        <taxon>Trichostrongylidae</taxon>
        <taxon>Trichostrongylus</taxon>
    </lineage>
</organism>
<keyword evidence="7" id="KW-0472">Membrane</keyword>
<proteinExistence type="predicted"/>
<dbReference type="PROSITE" id="PS51034">
    <property type="entry name" value="ZP_2"/>
    <property type="match status" value="1"/>
</dbReference>
<evidence type="ECO:0000256" key="5">
    <source>
        <dbReference type="ARBA" id="ARBA00022729"/>
    </source>
</evidence>
<gene>
    <name evidence="10" type="ORF">GCK32_012284</name>
</gene>
<feature type="domain" description="ZP" evidence="9">
    <location>
        <begin position="1"/>
        <end position="225"/>
    </location>
</feature>
<dbReference type="InterPro" id="IPR057475">
    <property type="entry name" value="CUT_C"/>
</dbReference>
<keyword evidence="4" id="KW-0812">Transmembrane</keyword>
<dbReference type="AlphaFoldDB" id="A0AAN8EUC9"/>
<feature type="chain" id="PRO_5042999580" evidence="8">
    <location>
        <begin position="19"/>
        <end position="263"/>
    </location>
</feature>
<dbReference type="PANTHER" id="PTHR22907:SF51">
    <property type="entry name" value="CUTICLIN-1"/>
    <property type="match status" value="1"/>
</dbReference>
<keyword evidence="2" id="KW-0193">Cuticle</keyword>
<dbReference type="EMBL" id="WIXE01023719">
    <property type="protein sequence ID" value="KAK5966217.1"/>
    <property type="molecule type" value="Genomic_DNA"/>
</dbReference>
<dbReference type="GO" id="GO:0005886">
    <property type="term" value="C:plasma membrane"/>
    <property type="evidence" value="ECO:0007669"/>
    <property type="project" value="UniProtKB-SubCell"/>
</dbReference>
<evidence type="ECO:0000259" key="9">
    <source>
        <dbReference type="PROSITE" id="PS51034"/>
    </source>
</evidence>
<evidence type="ECO:0000256" key="1">
    <source>
        <dbReference type="ARBA" id="ARBA00004251"/>
    </source>
</evidence>
<dbReference type="PANTHER" id="PTHR22907">
    <property type="entry name" value="GH04558P"/>
    <property type="match status" value="1"/>
</dbReference>
<evidence type="ECO:0000256" key="7">
    <source>
        <dbReference type="ARBA" id="ARBA00023136"/>
    </source>
</evidence>
<comment type="caution">
    <text evidence="10">The sequence shown here is derived from an EMBL/GenBank/DDBJ whole genome shotgun (WGS) entry which is preliminary data.</text>
</comment>
<dbReference type="InterPro" id="IPR001507">
    <property type="entry name" value="ZP_dom"/>
</dbReference>
<dbReference type="Pfam" id="PF25057">
    <property type="entry name" value="CUT_N"/>
    <property type="match status" value="1"/>
</dbReference>
<evidence type="ECO:0000256" key="3">
    <source>
        <dbReference type="ARBA" id="ARBA00022475"/>
    </source>
</evidence>
<evidence type="ECO:0000256" key="4">
    <source>
        <dbReference type="ARBA" id="ARBA00022692"/>
    </source>
</evidence>
<keyword evidence="3" id="KW-1003">Cell membrane</keyword>
<keyword evidence="5 8" id="KW-0732">Signal</keyword>
<evidence type="ECO:0000256" key="6">
    <source>
        <dbReference type="ARBA" id="ARBA00022989"/>
    </source>
</evidence>
<name>A0AAN8EUC9_TRICO</name>
<keyword evidence="11" id="KW-1185">Reference proteome</keyword>